<dbReference type="InterPro" id="IPR043872">
    <property type="entry name" value="DUF5832"/>
</dbReference>
<reference evidence="2" key="1">
    <citation type="journal article" date="2020" name="Nature">
        <title>Giant virus diversity and host interactions through global metagenomics.</title>
        <authorList>
            <person name="Schulz F."/>
            <person name="Roux S."/>
            <person name="Paez-Espino D."/>
            <person name="Jungbluth S."/>
            <person name="Walsh D.A."/>
            <person name="Denef V.J."/>
            <person name="McMahon K.D."/>
            <person name="Konstantinidis K.T."/>
            <person name="Eloe-Fadrosh E.A."/>
            <person name="Kyrpides N.C."/>
            <person name="Woyke T."/>
        </authorList>
    </citation>
    <scope>NUCLEOTIDE SEQUENCE</scope>
    <source>
        <strain evidence="2">GVMAG-M-3300018416-45</strain>
    </source>
</reference>
<accession>A0A6C0BQK3</accession>
<dbReference type="EMBL" id="MN739231">
    <property type="protein sequence ID" value="QHS94725.1"/>
    <property type="molecule type" value="Genomic_DNA"/>
</dbReference>
<protein>
    <submittedName>
        <fullName evidence="2">Uncharacterized protein</fullName>
    </submittedName>
</protein>
<name>A0A6C0BQK3_9ZZZZ</name>
<dbReference type="Pfam" id="PF19150">
    <property type="entry name" value="DUF5832"/>
    <property type="match status" value="1"/>
</dbReference>
<organism evidence="2">
    <name type="scientific">viral metagenome</name>
    <dbReference type="NCBI Taxonomy" id="1070528"/>
    <lineage>
        <taxon>unclassified sequences</taxon>
        <taxon>metagenomes</taxon>
        <taxon>organismal metagenomes</taxon>
    </lineage>
</organism>
<dbReference type="AlphaFoldDB" id="A0A6C0BQK3"/>
<feature type="coiled-coil region" evidence="1">
    <location>
        <begin position="192"/>
        <end position="246"/>
    </location>
</feature>
<evidence type="ECO:0000313" key="2">
    <source>
        <dbReference type="EMBL" id="QHS94725.1"/>
    </source>
</evidence>
<evidence type="ECO:0000256" key="1">
    <source>
        <dbReference type="SAM" id="Coils"/>
    </source>
</evidence>
<keyword evidence="1" id="KW-0175">Coiled coil</keyword>
<proteinExistence type="predicted"/>
<sequence>MSDVAAKVERKTLPDGTSNPKYIDLLDEDPTISGQHFACVSFVSPDRILEDKKTFMFNEFVAQWEMSKSIEKFNGFVQFIAYKYKLPSNKLNEDLEEFCKSEKDKIFALTLEDEYKTYLDNNEVRLQEIFNKKNGFQTSTNGVKFRGAFPTQEEAELRCRMLRELDPNHDIFVCQVGVWTPWHPEAYKTGRVEYLEEELNQLMNEKNKNEQHASSEFDKRVRESKRAAIEDNIRKAKESNNVLTQTINENDELVSIDRVGLDNKLGADASIDDIRKELFESKDAIIKDKK</sequence>